<dbReference type="SMART" id="SM00836">
    <property type="entry name" value="DALR_1"/>
    <property type="match status" value="1"/>
</dbReference>
<dbReference type="PRINTS" id="PR01045">
    <property type="entry name" value="TRNASYNTHGB"/>
</dbReference>
<evidence type="ECO:0000256" key="6">
    <source>
        <dbReference type="ARBA" id="ARBA00022741"/>
    </source>
</evidence>
<comment type="caution">
    <text evidence="13">The sequence shown here is derived from an EMBL/GenBank/DDBJ whole genome shotgun (WGS) entry which is preliminary data.</text>
</comment>
<evidence type="ECO:0000256" key="1">
    <source>
        <dbReference type="ARBA" id="ARBA00004496"/>
    </source>
</evidence>
<dbReference type="PANTHER" id="PTHR30075">
    <property type="entry name" value="GLYCYL-TRNA SYNTHETASE"/>
    <property type="match status" value="1"/>
</dbReference>
<dbReference type="PANTHER" id="PTHR30075:SF2">
    <property type="entry name" value="GLYCINE--TRNA LIGASE, CHLOROPLASTIC_MITOCHONDRIAL 2"/>
    <property type="match status" value="1"/>
</dbReference>
<comment type="subunit">
    <text evidence="3 11">Tetramer of two alpha and two beta subunits.</text>
</comment>
<keyword evidence="6 11" id="KW-0547">Nucleotide-binding</keyword>
<evidence type="ECO:0000256" key="2">
    <source>
        <dbReference type="ARBA" id="ARBA00008226"/>
    </source>
</evidence>
<evidence type="ECO:0000256" key="10">
    <source>
        <dbReference type="ARBA" id="ARBA00047937"/>
    </source>
</evidence>
<dbReference type="Proteomes" id="UP000431462">
    <property type="component" value="Unassembled WGS sequence"/>
</dbReference>
<evidence type="ECO:0000256" key="3">
    <source>
        <dbReference type="ARBA" id="ARBA00011209"/>
    </source>
</evidence>
<comment type="catalytic activity">
    <reaction evidence="10 11">
        <text>tRNA(Gly) + glycine + ATP = glycyl-tRNA(Gly) + AMP + diphosphate</text>
        <dbReference type="Rhea" id="RHEA:16013"/>
        <dbReference type="Rhea" id="RHEA-COMP:9664"/>
        <dbReference type="Rhea" id="RHEA-COMP:9683"/>
        <dbReference type="ChEBI" id="CHEBI:30616"/>
        <dbReference type="ChEBI" id="CHEBI:33019"/>
        <dbReference type="ChEBI" id="CHEBI:57305"/>
        <dbReference type="ChEBI" id="CHEBI:78442"/>
        <dbReference type="ChEBI" id="CHEBI:78522"/>
        <dbReference type="ChEBI" id="CHEBI:456215"/>
        <dbReference type="EC" id="6.1.1.14"/>
    </reaction>
</comment>
<keyword evidence="4 11" id="KW-0963">Cytoplasm</keyword>
<gene>
    <name evidence="11" type="primary">glyS</name>
    <name evidence="13" type="ORF">FH752_18655</name>
</gene>
<dbReference type="InterPro" id="IPR006194">
    <property type="entry name" value="Gly-tRNA-synth_heterodimer"/>
</dbReference>
<feature type="domain" description="DALR anticodon binding" evidence="12">
    <location>
        <begin position="585"/>
        <end position="686"/>
    </location>
</feature>
<evidence type="ECO:0000259" key="12">
    <source>
        <dbReference type="SMART" id="SM00836"/>
    </source>
</evidence>
<dbReference type="SUPFAM" id="SSF109604">
    <property type="entry name" value="HD-domain/PDEase-like"/>
    <property type="match status" value="1"/>
</dbReference>
<keyword evidence="5 11" id="KW-0436">Ligase</keyword>
<evidence type="ECO:0000256" key="7">
    <source>
        <dbReference type="ARBA" id="ARBA00022840"/>
    </source>
</evidence>
<dbReference type="GO" id="GO:0006420">
    <property type="term" value="P:arginyl-tRNA aminoacylation"/>
    <property type="evidence" value="ECO:0007669"/>
    <property type="project" value="InterPro"/>
</dbReference>
<evidence type="ECO:0000256" key="11">
    <source>
        <dbReference type="HAMAP-Rule" id="MF_00255"/>
    </source>
</evidence>
<evidence type="ECO:0000313" key="14">
    <source>
        <dbReference type="Proteomes" id="UP000431462"/>
    </source>
</evidence>
<dbReference type="PROSITE" id="PS50861">
    <property type="entry name" value="AA_TRNA_LIGASE_II_GLYAB"/>
    <property type="match status" value="1"/>
</dbReference>
<dbReference type="Pfam" id="PF02092">
    <property type="entry name" value="tRNA_synt_2f"/>
    <property type="match status" value="1"/>
</dbReference>
<dbReference type="GO" id="GO:0005524">
    <property type="term" value="F:ATP binding"/>
    <property type="evidence" value="ECO:0007669"/>
    <property type="project" value="UniProtKB-UniRule"/>
</dbReference>
<accession>A0A844I6N2</accession>
<dbReference type="EMBL" id="VENC01000024">
    <property type="protein sequence ID" value="MTJ00631.1"/>
    <property type="molecule type" value="Genomic_DNA"/>
</dbReference>
<protein>
    <recommendedName>
        <fullName evidence="11">Glycine--tRNA ligase beta subunit</fullName>
        <ecNumber evidence="11">6.1.1.14</ecNumber>
    </recommendedName>
    <alternativeName>
        <fullName evidence="11">Glycyl-tRNA synthetase beta subunit</fullName>
        <shortName evidence="11">GlyRS</shortName>
    </alternativeName>
</protein>
<evidence type="ECO:0000256" key="9">
    <source>
        <dbReference type="ARBA" id="ARBA00023146"/>
    </source>
</evidence>
<comment type="similarity">
    <text evidence="2 11">Belongs to the class-II aminoacyl-tRNA synthetase family.</text>
</comment>
<dbReference type="InterPro" id="IPR015944">
    <property type="entry name" value="Gly-tRNA-synth_bsu"/>
</dbReference>
<dbReference type="HAMAP" id="MF_00255">
    <property type="entry name" value="Gly_tRNA_synth_beta"/>
    <property type="match status" value="1"/>
</dbReference>
<evidence type="ECO:0000256" key="4">
    <source>
        <dbReference type="ARBA" id="ARBA00022490"/>
    </source>
</evidence>
<reference evidence="13 14" key="1">
    <citation type="submission" date="2019-06" db="EMBL/GenBank/DDBJ databases">
        <title>Enrichment of Autotrophic Halophilic Microorganisms from Red Sea Brine Pool Using Microbial Electrosynthesis System.</title>
        <authorList>
            <person name="Alqahtani M.F."/>
            <person name="Bajracharya S."/>
            <person name="Katuri K.P."/>
            <person name="Ali M."/>
            <person name="Saikaly P.E."/>
        </authorList>
    </citation>
    <scope>NUCLEOTIDE SEQUENCE [LARGE SCALE GENOMIC DNA]</scope>
    <source>
        <strain evidence="13">MES15</strain>
    </source>
</reference>
<evidence type="ECO:0000313" key="13">
    <source>
        <dbReference type="EMBL" id="MTJ00631.1"/>
    </source>
</evidence>
<dbReference type="InterPro" id="IPR008909">
    <property type="entry name" value="DALR_anticod-bd"/>
</dbReference>
<keyword evidence="9 11" id="KW-0030">Aminoacyl-tRNA synthetase</keyword>
<dbReference type="GO" id="GO:0006426">
    <property type="term" value="P:glycyl-tRNA aminoacylation"/>
    <property type="evidence" value="ECO:0007669"/>
    <property type="project" value="UniProtKB-UniRule"/>
</dbReference>
<dbReference type="EC" id="6.1.1.14" evidence="11"/>
<keyword evidence="8 11" id="KW-0648">Protein biosynthesis</keyword>
<name>A0A844I6N2_9GAMM</name>
<dbReference type="GO" id="GO:0004814">
    <property type="term" value="F:arginine-tRNA ligase activity"/>
    <property type="evidence" value="ECO:0007669"/>
    <property type="project" value="InterPro"/>
</dbReference>
<comment type="subcellular location">
    <subcellularLocation>
        <location evidence="1 11">Cytoplasm</location>
    </subcellularLocation>
</comment>
<dbReference type="NCBIfam" id="TIGR00211">
    <property type="entry name" value="glyS"/>
    <property type="match status" value="1"/>
</dbReference>
<dbReference type="Pfam" id="PF05746">
    <property type="entry name" value="DALR_1"/>
    <property type="match status" value="1"/>
</dbReference>
<dbReference type="GO" id="GO:0005829">
    <property type="term" value="C:cytosol"/>
    <property type="evidence" value="ECO:0007669"/>
    <property type="project" value="TreeGrafter"/>
</dbReference>
<dbReference type="AlphaFoldDB" id="A0A844I6N2"/>
<organism evidence="13 14">
    <name type="scientific">Marinobacter adhaerens</name>
    <dbReference type="NCBI Taxonomy" id="1033846"/>
    <lineage>
        <taxon>Bacteria</taxon>
        <taxon>Pseudomonadati</taxon>
        <taxon>Pseudomonadota</taxon>
        <taxon>Gammaproteobacteria</taxon>
        <taxon>Pseudomonadales</taxon>
        <taxon>Marinobacteraceae</taxon>
        <taxon>Marinobacter</taxon>
    </lineage>
</organism>
<sequence>MATQDFLVELGTEELPPKALKPLSDAFTQGIARGLEEAGVEFAKVESFAAPRRLAVRIRDLADSQQDKSVEKRGPAVKAAFDDAGNPTRALTGFATSLGVTPDQLDTLETDKGAWVVYRTVEQGKPTVELMPELVEQSLASLPIPKRMRWGAHRTEFVRPVHWVVMLFGNKVIETPIMGLNPGNKTRGHRFHCPKSLIVPTPNDYEVVLKQEGYVIADFAERREQIRAGVTELAEKEAGGKAVIDEDLLDEVTALNEWPVPLMGRFEERFLEVPAEALISSMKEHQKYFHVVAADGEMLPLFITVANIESKDPSQVISGNEKVIRPRLSDAAFFYETDRKTKLEDRIDALKPIVFQEKLGSIYDKSVRVAALARKIADAIGSDPALAERAAMLAKTDLVTEMVLEFTDLQGIMGQYYAANDGEPEDVAKALNEQYMPRFAGDDLPTTLTGCAIAIADRLDSLVGLFGINQPPSGTRDPFALRRASLGVLRIIIERGLPLDLQTCCEWAEENFTVLTEQNTASTVVDYMLERFRAHYDEQGIGAEVYLAVHARRPTRPLDFDRRVKAVEAFRQLPEAQALAGANKRVSNILTKQGGDSIGETVDASLLQDSAEKALAEQVDQQSAKVLPLFENGDYASALSSLASLRESVDSFFDEVMVMADDEAIRNNRLALLNRLRNLFLRVADISLLPTAG</sequence>
<proteinExistence type="inferred from homology"/>
<evidence type="ECO:0000256" key="5">
    <source>
        <dbReference type="ARBA" id="ARBA00022598"/>
    </source>
</evidence>
<dbReference type="GO" id="GO:0004820">
    <property type="term" value="F:glycine-tRNA ligase activity"/>
    <property type="evidence" value="ECO:0007669"/>
    <property type="project" value="UniProtKB-UniRule"/>
</dbReference>
<keyword evidence="7 11" id="KW-0067">ATP-binding</keyword>
<evidence type="ECO:0000256" key="8">
    <source>
        <dbReference type="ARBA" id="ARBA00022917"/>
    </source>
</evidence>